<sequence>MAYSERELLARLIECEAGGEGDVGMAAVASVVMNRVHTPYGEYARVSNGGSIRNIIMQPRQFTCAMETVNGKYNPQNIYNMNPTNIHYAIADWAMGGGRLYNLGYALWFYNPFSNACRQNFPSSVGSLITKIGGHCFYNPTEKYLDT</sequence>
<dbReference type="GO" id="GO:0016787">
    <property type="term" value="F:hydrolase activity"/>
    <property type="evidence" value="ECO:0007669"/>
    <property type="project" value="UniProtKB-KW"/>
</dbReference>
<protein>
    <submittedName>
        <fullName evidence="2">Cell wall hydrolase</fullName>
    </submittedName>
</protein>
<gene>
    <name evidence="2" type="ORF">DW687_11535</name>
</gene>
<dbReference type="AlphaFoldDB" id="A0A3E3DV48"/>
<dbReference type="GeneID" id="98001075"/>
<dbReference type="Gene3D" id="1.10.10.2520">
    <property type="entry name" value="Cell wall hydrolase SleB, domain 1"/>
    <property type="match status" value="1"/>
</dbReference>
<dbReference type="Proteomes" id="UP000261212">
    <property type="component" value="Unassembled WGS sequence"/>
</dbReference>
<dbReference type="Pfam" id="PF07486">
    <property type="entry name" value="Hydrolase_2"/>
    <property type="match status" value="1"/>
</dbReference>
<dbReference type="EMBL" id="QUSM01000008">
    <property type="protein sequence ID" value="RGD73083.1"/>
    <property type="molecule type" value="Genomic_DNA"/>
</dbReference>
<dbReference type="RefSeq" id="WP_007050797.1">
    <property type="nucleotide sequence ID" value="NZ_CABKNJ010000001.1"/>
</dbReference>
<reference evidence="2 3" key="1">
    <citation type="submission" date="2018-08" db="EMBL/GenBank/DDBJ databases">
        <title>A genome reference for cultivated species of the human gut microbiota.</title>
        <authorList>
            <person name="Zou Y."/>
            <person name="Xue W."/>
            <person name="Luo G."/>
        </authorList>
    </citation>
    <scope>NUCLEOTIDE SEQUENCE [LARGE SCALE GENOMIC DNA]</scope>
    <source>
        <strain evidence="2 3">AM25-6</strain>
    </source>
</reference>
<feature type="domain" description="Cell wall hydrolase SleB" evidence="1">
    <location>
        <begin position="19"/>
        <end position="138"/>
    </location>
</feature>
<organism evidence="2 3">
    <name type="scientific">Anaerofustis stercorihominis</name>
    <dbReference type="NCBI Taxonomy" id="214853"/>
    <lineage>
        <taxon>Bacteria</taxon>
        <taxon>Bacillati</taxon>
        <taxon>Bacillota</taxon>
        <taxon>Clostridia</taxon>
        <taxon>Eubacteriales</taxon>
        <taxon>Eubacteriaceae</taxon>
        <taxon>Anaerofustis</taxon>
    </lineage>
</organism>
<evidence type="ECO:0000313" key="3">
    <source>
        <dbReference type="Proteomes" id="UP000261212"/>
    </source>
</evidence>
<proteinExistence type="predicted"/>
<accession>A0A3E3DV48</accession>
<dbReference type="InterPro" id="IPR042047">
    <property type="entry name" value="SleB_dom1"/>
</dbReference>
<name>A0A3E3DV48_9FIRM</name>
<comment type="caution">
    <text evidence="2">The sequence shown here is derived from an EMBL/GenBank/DDBJ whole genome shotgun (WGS) entry which is preliminary data.</text>
</comment>
<evidence type="ECO:0000313" key="2">
    <source>
        <dbReference type="EMBL" id="RGD73083.1"/>
    </source>
</evidence>
<evidence type="ECO:0000259" key="1">
    <source>
        <dbReference type="Pfam" id="PF07486"/>
    </source>
</evidence>
<keyword evidence="2" id="KW-0378">Hydrolase</keyword>
<dbReference type="InterPro" id="IPR011105">
    <property type="entry name" value="Cell_wall_hydrolase_SleB"/>
</dbReference>